<dbReference type="InterPro" id="IPR039422">
    <property type="entry name" value="MarR/SlyA-like"/>
</dbReference>
<dbReference type="PROSITE" id="PS50995">
    <property type="entry name" value="HTH_MARR_2"/>
    <property type="match status" value="1"/>
</dbReference>
<feature type="region of interest" description="Disordered" evidence="1">
    <location>
        <begin position="1"/>
        <end position="41"/>
    </location>
</feature>
<proteinExistence type="predicted"/>
<dbReference type="Pfam" id="PF12802">
    <property type="entry name" value="MarR_2"/>
    <property type="match status" value="1"/>
</dbReference>
<dbReference type="PANTHER" id="PTHR33164:SF57">
    <property type="entry name" value="MARR-FAMILY TRANSCRIPTIONAL REGULATOR"/>
    <property type="match status" value="1"/>
</dbReference>
<dbReference type="InterPro" id="IPR000835">
    <property type="entry name" value="HTH_MarR-typ"/>
</dbReference>
<organism evidence="3 4">
    <name type="scientific">Clavibacter michiganensis</name>
    <dbReference type="NCBI Taxonomy" id="28447"/>
    <lineage>
        <taxon>Bacteria</taxon>
        <taxon>Bacillati</taxon>
        <taxon>Actinomycetota</taxon>
        <taxon>Actinomycetes</taxon>
        <taxon>Micrococcales</taxon>
        <taxon>Microbacteriaceae</taxon>
        <taxon>Clavibacter</taxon>
    </lineage>
</organism>
<protein>
    <submittedName>
        <fullName evidence="3">MarR family transcriptional regulator</fullName>
    </submittedName>
</protein>
<evidence type="ECO:0000313" key="3">
    <source>
        <dbReference type="EMBL" id="RII96101.1"/>
    </source>
</evidence>
<dbReference type="EMBL" id="QWEC01000235">
    <property type="protein sequence ID" value="RII96101.1"/>
    <property type="molecule type" value="Genomic_DNA"/>
</dbReference>
<dbReference type="GO" id="GO:0006950">
    <property type="term" value="P:response to stress"/>
    <property type="evidence" value="ECO:0007669"/>
    <property type="project" value="TreeGrafter"/>
</dbReference>
<dbReference type="PANTHER" id="PTHR33164">
    <property type="entry name" value="TRANSCRIPTIONAL REGULATOR, MARR FAMILY"/>
    <property type="match status" value="1"/>
</dbReference>
<dbReference type="InterPro" id="IPR036388">
    <property type="entry name" value="WH-like_DNA-bd_sf"/>
</dbReference>
<dbReference type="RefSeq" id="WP_051629213.1">
    <property type="nucleotide sequence ID" value="NZ_QWEC01000235.1"/>
</dbReference>
<dbReference type="SMART" id="SM00347">
    <property type="entry name" value="HTH_MARR"/>
    <property type="match status" value="1"/>
</dbReference>
<evidence type="ECO:0000313" key="4">
    <source>
        <dbReference type="Proteomes" id="UP000266298"/>
    </source>
</evidence>
<reference evidence="3 4" key="1">
    <citation type="submission" date="2018-08" db="EMBL/GenBank/DDBJ databases">
        <title>Genome Sequence of Clavibacter michiganensis Subspecies type strains, and the Atypical Peach-Colored Strains Isolated from Tomato.</title>
        <authorList>
            <person name="Osdaghi E."/>
            <person name="Portier P."/>
            <person name="Briand M."/>
            <person name="Jacques M.-A."/>
        </authorList>
    </citation>
    <scope>NUCLEOTIDE SEQUENCE [LARGE SCALE GENOMIC DNA]</scope>
    <source>
        <strain evidence="3 4">CFBP 7493</strain>
    </source>
</reference>
<dbReference type="SUPFAM" id="SSF46785">
    <property type="entry name" value="Winged helix' DNA-binding domain"/>
    <property type="match status" value="1"/>
</dbReference>
<name>A0A399NQG6_9MICO</name>
<gene>
    <name evidence="3" type="ORF">DZF96_12655</name>
</gene>
<dbReference type="Proteomes" id="UP000266298">
    <property type="component" value="Unassembled WGS sequence"/>
</dbReference>
<dbReference type="AlphaFoldDB" id="A0A399NQG6"/>
<evidence type="ECO:0000259" key="2">
    <source>
        <dbReference type="PROSITE" id="PS50995"/>
    </source>
</evidence>
<dbReference type="Gene3D" id="1.10.10.10">
    <property type="entry name" value="Winged helix-like DNA-binding domain superfamily/Winged helix DNA-binding domain"/>
    <property type="match status" value="1"/>
</dbReference>
<feature type="domain" description="HTH marR-type" evidence="2">
    <location>
        <begin position="48"/>
        <end position="178"/>
    </location>
</feature>
<evidence type="ECO:0000256" key="1">
    <source>
        <dbReference type="SAM" id="MobiDB-lite"/>
    </source>
</evidence>
<dbReference type="CDD" id="cd00090">
    <property type="entry name" value="HTH_ARSR"/>
    <property type="match status" value="1"/>
</dbReference>
<sequence length="187" mass="19958">MIPEPTLDRPAGVPVHAAPADGGAVPDAPVPDVPAPAGDRSAAVSSVATELGALLMQIRSLRVEEAAAFHAGLQPGAFAVARWIRTDGPASAGAVAAGLLMDKSSVSRHLRVLREAGYVQDEPDPEDRRSTILTLTPLAEERLAQVRMGTRERLQNRLHAWDTDEVEQFAGLLHRFNVSPRDRPADA</sequence>
<comment type="caution">
    <text evidence="3">The sequence shown here is derived from an EMBL/GenBank/DDBJ whole genome shotgun (WGS) entry which is preliminary data.</text>
</comment>
<accession>A0A399NQG6</accession>
<feature type="compositionally biased region" description="Low complexity" evidence="1">
    <location>
        <begin position="10"/>
        <end position="27"/>
    </location>
</feature>
<dbReference type="InterPro" id="IPR036390">
    <property type="entry name" value="WH_DNA-bd_sf"/>
</dbReference>
<dbReference type="InterPro" id="IPR011991">
    <property type="entry name" value="ArsR-like_HTH"/>
</dbReference>
<dbReference type="GO" id="GO:0003700">
    <property type="term" value="F:DNA-binding transcription factor activity"/>
    <property type="evidence" value="ECO:0007669"/>
    <property type="project" value="InterPro"/>
</dbReference>